<dbReference type="PANTHER" id="PTHR18034:SF3">
    <property type="entry name" value="PRE-MRNA-SPLICING FACTOR CWC22 HOMOLOG"/>
    <property type="match status" value="1"/>
</dbReference>
<dbReference type="InterPro" id="IPR050781">
    <property type="entry name" value="CWC22_splicing_factor"/>
</dbReference>
<name>A0AAV1C5J2_OLDCO</name>
<organism evidence="3 4">
    <name type="scientific">Oldenlandia corymbosa var. corymbosa</name>
    <dbReference type="NCBI Taxonomy" id="529605"/>
    <lineage>
        <taxon>Eukaryota</taxon>
        <taxon>Viridiplantae</taxon>
        <taxon>Streptophyta</taxon>
        <taxon>Embryophyta</taxon>
        <taxon>Tracheophyta</taxon>
        <taxon>Spermatophyta</taxon>
        <taxon>Magnoliopsida</taxon>
        <taxon>eudicotyledons</taxon>
        <taxon>Gunneridae</taxon>
        <taxon>Pentapetalae</taxon>
        <taxon>asterids</taxon>
        <taxon>lamiids</taxon>
        <taxon>Gentianales</taxon>
        <taxon>Rubiaceae</taxon>
        <taxon>Rubioideae</taxon>
        <taxon>Spermacoceae</taxon>
        <taxon>Hedyotis-Oldenlandia complex</taxon>
        <taxon>Oldenlandia</taxon>
    </lineage>
</organism>
<evidence type="ECO:0000259" key="2">
    <source>
        <dbReference type="SMART" id="SM00543"/>
    </source>
</evidence>
<keyword evidence="4" id="KW-1185">Reference proteome</keyword>
<dbReference type="CDD" id="cd00132">
    <property type="entry name" value="CRIB"/>
    <property type="match status" value="1"/>
</dbReference>
<dbReference type="Proteomes" id="UP001161247">
    <property type="component" value="Chromosome 1"/>
</dbReference>
<feature type="region of interest" description="Disordered" evidence="1">
    <location>
        <begin position="448"/>
        <end position="476"/>
    </location>
</feature>
<dbReference type="PANTHER" id="PTHR18034">
    <property type="entry name" value="CELL CYCLE CONTROL PROTEIN CWF22-RELATED"/>
    <property type="match status" value="1"/>
</dbReference>
<dbReference type="SMART" id="SM00543">
    <property type="entry name" value="MIF4G"/>
    <property type="match status" value="1"/>
</dbReference>
<dbReference type="AlphaFoldDB" id="A0AAV1C5J2"/>
<dbReference type="Pfam" id="PF02854">
    <property type="entry name" value="MIF4G"/>
    <property type="match status" value="1"/>
</dbReference>
<protein>
    <submittedName>
        <fullName evidence="3">OLC1v1025779C1</fullName>
    </submittedName>
</protein>
<dbReference type="InterPro" id="IPR016024">
    <property type="entry name" value="ARM-type_fold"/>
</dbReference>
<accession>A0AAV1C5J2</accession>
<dbReference type="GO" id="GO:0071013">
    <property type="term" value="C:catalytic step 2 spliceosome"/>
    <property type="evidence" value="ECO:0007669"/>
    <property type="project" value="TreeGrafter"/>
</dbReference>
<dbReference type="Gene3D" id="1.25.40.180">
    <property type="match status" value="1"/>
</dbReference>
<sequence length="476" mass="52387">MGMVSGESQAVPHRTDERSMWDALKKKINGLVRKVNASNVRDISEELLSQDLIWGRGLFCSAVLRYSPDSEPVLAALVAAINSRFPDVGYLLLKRIINQFKFALNQKEHAVQLIPLSKLLAQLVNQGVVRKLVAIEIVFLLLLDCTPSSFNIQIAAGFVEQCGSVVYASNPRGMDTVLERFQEVIDEGDLDADVVCLIEKLISRGRRRKLRGGHNHIVDVVPAELDIVEVDDQVTHEISVLNELDSEMFLDHIAVGGHFPDGSKHNERLTPMKEHHEEAEDYADDEDLKSPTGLLSAPKFQRLVKNFKSLSQLFAYKDDEMEDEDFSMDIGLPTDVKHVTHIGIDGSATSILSKGWDNLKAPDFHGPAPPVHFRPSPDFLATPARASPHVRGCSPLNSTPSLSGTPAEVPFDFPAPSIHLTPSPLGTPKQVFSAVQPTRSPFAKRLMQAQAPSPGRLIQSPHSVPSEVRQLNVKGA</sequence>
<dbReference type="EMBL" id="OX459118">
    <property type="protein sequence ID" value="CAI9090899.1"/>
    <property type="molecule type" value="Genomic_DNA"/>
</dbReference>
<evidence type="ECO:0000313" key="3">
    <source>
        <dbReference type="EMBL" id="CAI9090899.1"/>
    </source>
</evidence>
<feature type="domain" description="MIF4G" evidence="2">
    <location>
        <begin position="25"/>
        <end position="208"/>
    </location>
</feature>
<evidence type="ECO:0000256" key="1">
    <source>
        <dbReference type="SAM" id="MobiDB-lite"/>
    </source>
</evidence>
<evidence type="ECO:0000313" key="4">
    <source>
        <dbReference type="Proteomes" id="UP001161247"/>
    </source>
</evidence>
<dbReference type="InterPro" id="IPR003890">
    <property type="entry name" value="MIF4G-like_typ-3"/>
</dbReference>
<dbReference type="GO" id="GO:0003723">
    <property type="term" value="F:RNA binding"/>
    <property type="evidence" value="ECO:0007669"/>
    <property type="project" value="InterPro"/>
</dbReference>
<gene>
    <name evidence="3" type="ORF">OLC1_LOCUS2953</name>
</gene>
<proteinExistence type="predicted"/>
<feature type="compositionally biased region" description="Polar residues" evidence="1">
    <location>
        <begin position="395"/>
        <end position="404"/>
    </location>
</feature>
<dbReference type="GO" id="GO:0000398">
    <property type="term" value="P:mRNA splicing, via spliceosome"/>
    <property type="evidence" value="ECO:0007669"/>
    <property type="project" value="TreeGrafter"/>
</dbReference>
<reference evidence="3" key="1">
    <citation type="submission" date="2023-03" db="EMBL/GenBank/DDBJ databases">
        <authorList>
            <person name="Julca I."/>
        </authorList>
    </citation>
    <scope>NUCLEOTIDE SEQUENCE</scope>
</reference>
<feature type="region of interest" description="Disordered" evidence="1">
    <location>
        <begin position="384"/>
        <end position="408"/>
    </location>
</feature>
<dbReference type="SUPFAM" id="SSF48371">
    <property type="entry name" value="ARM repeat"/>
    <property type="match status" value="1"/>
</dbReference>